<sequence length="285" mass="32827">MADRRLIADQRRPCACTKMRVDSVNGLPVSAEPGPAHDILVSRTSVSPKACNQVTGRWFGERRVEVLVELASSSVLQRTSTLSNNLRQNRTSAYEKMWSNAGFDYFRRLRSNIKLRRRSRSFLYGPGEVLSRRSCLHAISTPKLVQEERLRNFTSGLTAFNGMNRRRGSPSSSLRLRPYMRTSEHEQFHKPFSLCTLESPDGGYRNEVDYIIASKRFYPTDIAVVPKFYTGSDHTLLRERFSFIRRAEKAAKFRERNPRTTINWDLFGTLAGFWQDSAMDNIDEE</sequence>
<protein>
    <submittedName>
        <fullName evidence="1">Uncharacterized protein</fullName>
    </submittedName>
</protein>
<evidence type="ECO:0000313" key="1">
    <source>
        <dbReference type="EMBL" id="KAK6757259.1"/>
    </source>
</evidence>
<name>A0ABR1E3I6_NECAM</name>
<proteinExistence type="predicted"/>
<reference evidence="1 2" key="1">
    <citation type="submission" date="2023-08" db="EMBL/GenBank/DDBJ databases">
        <title>A Necator americanus chromosomal reference genome.</title>
        <authorList>
            <person name="Ilik V."/>
            <person name="Petrzelkova K.J."/>
            <person name="Pardy F."/>
            <person name="Fuh T."/>
            <person name="Niatou-Singa F.S."/>
            <person name="Gouil Q."/>
            <person name="Baker L."/>
            <person name="Ritchie M.E."/>
            <person name="Jex A.R."/>
            <person name="Gazzola D."/>
            <person name="Li H."/>
            <person name="Toshio Fujiwara R."/>
            <person name="Zhan B."/>
            <person name="Aroian R.V."/>
            <person name="Pafco B."/>
            <person name="Schwarz E.M."/>
        </authorList>
    </citation>
    <scope>NUCLEOTIDE SEQUENCE [LARGE SCALE GENOMIC DNA]</scope>
    <source>
        <strain evidence="1 2">Aroian</strain>
        <tissue evidence="1">Whole animal</tissue>
    </source>
</reference>
<accession>A0ABR1E3I6</accession>
<dbReference type="Proteomes" id="UP001303046">
    <property type="component" value="Unassembled WGS sequence"/>
</dbReference>
<dbReference type="EMBL" id="JAVFWL010000005">
    <property type="protein sequence ID" value="KAK6757259.1"/>
    <property type="molecule type" value="Genomic_DNA"/>
</dbReference>
<comment type="caution">
    <text evidence="1">The sequence shown here is derived from an EMBL/GenBank/DDBJ whole genome shotgun (WGS) entry which is preliminary data.</text>
</comment>
<evidence type="ECO:0000313" key="2">
    <source>
        <dbReference type="Proteomes" id="UP001303046"/>
    </source>
</evidence>
<organism evidence="1 2">
    <name type="scientific">Necator americanus</name>
    <name type="common">Human hookworm</name>
    <dbReference type="NCBI Taxonomy" id="51031"/>
    <lineage>
        <taxon>Eukaryota</taxon>
        <taxon>Metazoa</taxon>
        <taxon>Ecdysozoa</taxon>
        <taxon>Nematoda</taxon>
        <taxon>Chromadorea</taxon>
        <taxon>Rhabditida</taxon>
        <taxon>Rhabditina</taxon>
        <taxon>Rhabditomorpha</taxon>
        <taxon>Strongyloidea</taxon>
        <taxon>Ancylostomatidae</taxon>
        <taxon>Bunostominae</taxon>
        <taxon>Necator</taxon>
    </lineage>
</organism>
<gene>
    <name evidence="1" type="primary">Necator_chrV.g20008</name>
    <name evidence="1" type="ORF">RB195_015216</name>
</gene>
<keyword evidence="2" id="KW-1185">Reference proteome</keyword>